<keyword evidence="1 2" id="KW-0732">Signal</keyword>
<sequence length="197" mass="20472">MKRILMASSAFAVVAGSAFAGGYTAPVTEAPVVAPAPVVTSNVDWTGFYAGGQLGYGKTNSTLDVDGAYAGVHAGYMKDFGKYVLGGELAYSGAGMKTGKGATEQKVKDFADLKLIAGVPTGKWLPYAGLGASMVDVTSAGTDYSDTVPMALVGVKYQLNDKWALGGEVDYRKGNNFDGSKQDLNLTTVGMTASYRF</sequence>
<evidence type="ECO:0000259" key="3">
    <source>
        <dbReference type="Pfam" id="PF13505"/>
    </source>
</evidence>
<gene>
    <name evidence="4" type="ORF">DYS74_16020</name>
</gene>
<evidence type="ECO:0000256" key="2">
    <source>
        <dbReference type="SAM" id="SignalP"/>
    </source>
</evidence>
<dbReference type="RefSeq" id="WP_121534680.1">
    <property type="nucleotide sequence ID" value="NZ_RCHI01000019.1"/>
</dbReference>
<keyword evidence="5" id="KW-1185">Reference proteome</keyword>
<organism evidence="4 5">
    <name type="scientific">Paenirhodobacter hankyongi</name>
    <dbReference type="NCBI Taxonomy" id="2294033"/>
    <lineage>
        <taxon>Bacteria</taxon>
        <taxon>Pseudomonadati</taxon>
        <taxon>Pseudomonadota</taxon>
        <taxon>Alphaproteobacteria</taxon>
        <taxon>Rhodobacterales</taxon>
        <taxon>Rhodobacter group</taxon>
        <taxon>Paenirhodobacter</taxon>
    </lineage>
</organism>
<dbReference type="Gene3D" id="2.40.160.20">
    <property type="match status" value="1"/>
</dbReference>
<proteinExistence type="predicted"/>
<feature type="domain" description="Outer membrane protein beta-barrel" evidence="3">
    <location>
        <begin position="40"/>
        <end position="197"/>
    </location>
</feature>
<evidence type="ECO:0000313" key="4">
    <source>
        <dbReference type="EMBL" id="RLL62835.1"/>
    </source>
</evidence>
<feature type="chain" id="PRO_5019206237" evidence="2">
    <location>
        <begin position="21"/>
        <end position="197"/>
    </location>
</feature>
<evidence type="ECO:0000256" key="1">
    <source>
        <dbReference type="ARBA" id="ARBA00022729"/>
    </source>
</evidence>
<dbReference type="InterPro" id="IPR027385">
    <property type="entry name" value="Beta-barrel_OMP"/>
</dbReference>
<dbReference type="EMBL" id="RCHI01000019">
    <property type="protein sequence ID" value="RLL62835.1"/>
    <property type="molecule type" value="Genomic_DNA"/>
</dbReference>
<dbReference type="InterPro" id="IPR011250">
    <property type="entry name" value="OMP/PagP_B-barrel"/>
</dbReference>
<feature type="signal peptide" evidence="2">
    <location>
        <begin position="1"/>
        <end position="20"/>
    </location>
</feature>
<accession>A0A421BKQ0</accession>
<name>A0A421BKQ0_9RHOB</name>
<protein>
    <submittedName>
        <fullName evidence="4">Porin family protein</fullName>
    </submittedName>
</protein>
<dbReference type="AlphaFoldDB" id="A0A421BKQ0"/>
<reference evidence="4 5" key="1">
    <citation type="submission" date="2018-10" db="EMBL/GenBank/DDBJ databases">
        <title>Rhodobacter sp . BO-81.</title>
        <authorList>
            <person name="Im W.T."/>
        </authorList>
    </citation>
    <scope>NUCLEOTIDE SEQUENCE [LARGE SCALE GENOMIC DNA]</scope>
    <source>
        <strain evidence="4 5">BO-81</strain>
    </source>
</reference>
<dbReference type="SUPFAM" id="SSF56925">
    <property type="entry name" value="OMPA-like"/>
    <property type="match status" value="1"/>
</dbReference>
<dbReference type="Proteomes" id="UP000279673">
    <property type="component" value="Unassembled WGS sequence"/>
</dbReference>
<dbReference type="Pfam" id="PF13505">
    <property type="entry name" value="OMP_b-brl"/>
    <property type="match status" value="1"/>
</dbReference>
<evidence type="ECO:0000313" key="5">
    <source>
        <dbReference type="Proteomes" id="UP000279673"/>
    </source>
</evidence>
<comment type="caution">
    <text evidence="4">The sequence shown here is derived from an EMBL/GenBank/DDBJ whole genome shotgun (WGS) entry which is preliminary data.</text>
</comment>